<dbReference type="PRINTS" id="PR01662">
    <property type="entry name" value="MCMPROTEIN6"/>
</dbReference>
<feature type="domain" description="MCM C-terminal AAA(+) ATPase" evidence="14">
    <location>
        <begin position="344"/>
        <end position="550"/>
    </location>
</feature>
<evidence type="ECO:0000256" key="11">
    <source>
        <dbReference type="RuleBase" id="RU004070"/>
    </source>
</evidence>
<evidence type="ECO:0000256" key="1">
    <source>
        <dbReference type="ARBA" id="ARBA00004123"/>
    </source>
</evidence>
<evidence type="ECO:0000256" key="4">
    <source>
        <dbReference type="ARBA" id="ARBA00022741"/>
    </source>
</evidence>
<evidence type="ECO:0000256" key="2">
    <source>
        <dbReference type="ARBA" id="ARBA00008010"/>
    </source>
</evidence>
<dbReference type="InterPro" id="IPR018525">
    <property type="entry name" value="MCM_CS"/>
</dbReference>
<evidence type="ECO:0000256" key="6">
    <source>
        <dbReference type="ARBA" id="ARBA00022806"/>
    </source>
</evidence>
<dbReference type="FunFam" id="3.40.50.300:FF:000115">
    <property type="entry name" value="DNA helicase"/>
    <property type="match status" value="1"/>
</dbReference>
<dbReference type="PROSITE" id="PS00847">
    <property type="entry name" value="MCM_1"/>
    <property type="match status" value="1"/>
</dbReference>
<dbReference type="CDD" id="cd17757">
    <property type="entry name" value="MCM6"/>
    <property type="match status" value="1"/>
</dbReference>
<proteinExistence type="inferred from homology"/>
<keyword evidence="6 12" id="KW-0347">Helicase</keyword>
<dbReference type="AlphaFoldDB" id="A0A0D2WHY9"/>
<dbReference type="GO" id="GO:0000727">
    <property type="term" value="P:double-strand break repair via break-induced replication"/>
    <property type="evidence" value="ECO:0007669"/>
    <property type="project" value="TreeGrafter"/>
</dbReference>
<dbReference type="Proteomes" id="UP000008743">
    <property type="component" value="Unassembled WGS sequence"/>
</dbReference>
<dbReference type="Pfam" id="PF18263">
    <property type="entry name" value="WHD_MCM6"/>
    <property type="match status" value="1"/>
</dbReference>
<dbReference type="GO" id="GO:0003697">
    <property type="term" value="F:single-stranded DNA binding"/>
    <property type="evidence" value="ECO:0007669"/>
    <property type="project" value="TreeGrafter"/>
</dbReference>
<comment type="similarity">
    <text evidence="2 11">Belongs to the MCM family.</text>
</comment>
<dbReference type="Pfam" id="PF14551">
    <property type="entry name" value="MCM_N"/>
    <property type="match status" value="1"/>
</dbReference>
<dbReference type="OrthoDB" id="1744952at2759"/>
<evidence type="ECO:0000259" key="14">
    <source>
        <dbReference type="PROSITE" id="PS50051"/>
    </source>
</evidence>
<dbReference type="EC" id="3.6.4.12" evidence="12"/>
<dbReference type="GO" id="GO:0042555">
    <property type="term" value="C:MCM complex"/>
    <property type="evidence" value="ECO:0007669"/>
    <property type="project" value="UniProtKB-UniRule"/>
</dbReference>
<dbReference type="EMBL" id="KE346360">
    <property type="protein sequence ID" value="KJE89350.1"/>
    <property type="molecule type" value="Genomic_DNA"/>
</dbReference>
<dbReference type="InterPro" id="IPR033762">
    <property type="entry name" value="MCM_OB"/>
</dbReference>
<dbReference type="SUPFAM" id="SSF52540">
    <property type="entry name" value="P-loop containing nucleoside triphosphate hydrolases"/>
    <property type="match status" value="1"/>
</dbReference>
<keyword evidence="10 12" id="KW-0131">Cell cycle</keyword>
<dbReference type="Pfam" id="PF17207">
    <property type="entry name" value="MCM_OB"/>
    <property type="match status" value="1"/>
</dbReference>
<dbReference type="Gene3D" id="3.40.50.300">
    <property type="entry name" value="P-loop containing nucleotide triphosphate hydrolases"/>
    <property type="match status" value="1"/>
</dbReference>
<keyword evidence="3 12" id="KW-0235">DNA replication</keyword>
<keyword evidence="9" id="KW-0539">Nucleus</keyword>
<dbReference type="PRINTS" id="PR01657">
    <property type="entry name" value="MCMFAMILY"/>
</dbReference>
<dbReference type="Pfam" id="PF00493">
    <property type="entry name" value="MCM"/>
    <property type="match status" value="1"/>
</dbReference>
<comment type="catalytic activity">
    <reaction evidence="12">
        <text>ATP + H2O = ADP + phosphate + H(+)</text>
        <dbReference type="Rhea" id="RHEA:13065"/>
        <dbReference type="ChEBI" id="CHEBI:15377"/>
        <dbReference type="ChEBI" id="CHEBI:15378"/>
        <dbReference type="ChEBI" id="CHEBI:30616"/>
        <dbReference type="ChEBI" id="CHEBI:43474"/>
        <dbReference type="ChEBI" id="CHEBI:456216"/>
        <dbReference type="EC" id="3.6.4.12"/>
    </reaction>
</comment>
<dbReference type="InterPro" id="IPR027925">
    <property type="entry name" value="MCM_N"/>
</dbReference>
<dbReference type="RefSeq" id="XP_004365712.1">
    <property type="nucleotide sequence ID" value="XM_004365655.2"/>
</dbReference>
<dbReference type="GO" id="GO:0016887">
    <property type="term" value="F:ATP hydrolysis activity"/>
    <property type="evidence" value="ECO:0007669"/>
    <property type="project" value="RHEA"/>
</dbReference>
<evidence type="ECO:0000256" key="12">
    <source>
        <dbReference type="RuleBase" id="RU368064"/>
    </source>
</evidence>
<dbReference type="InterPro" id="IPR012340">
    <property type="entry name" value="NA-bd_OB-fold"/>
</dbReference>
<keyword evidence="8 11" id="KW-0238">DNA-binding</keyword>
<dbReference type="OMA" id="RHQQTDK"/>
<evidence type="ECO:0000313" key="16">
    <source>
        <dbReference type="Proteomes" id="UP000008743"/>
    </source>
</evidence>
<evidence type="ECO:0000313" key="15">
    <source>
        <dbReference type="EMBL" id="KJE89350.1"/>
    </source>
</evidence>
<dbReference type="Pfam" id="PF17855">
    <property type="entry name" value="MCM_lid"/>
    <property type="match status" value="1"/>
</dbReference>
<protein>
    <recommendedName>
        <fullName evidence="12">DNA replication licensing factor MCM6</fullName>
        <ecNumber evidence="12">3.6.4.12</ecNumber>
    </recommendedName>
</protein>
<reference evidence="16" key="1">
    <citation type="submission" date="2011-02" db="EMBL/GenBank/DDBJ databases">
        <title>The Genome Sequence of Capsaspora owczarzaki ATCC 30864.</title>
        <authorList>
            <person name="Russ C."/>
            <person name="Cuomo C."/>
            <person name="Burger G."/>
            <person name="Gray M.W."/>
            <person name="Holland P.W.H."/>
            <person name="King N."/>
            <person name="Lang F.B.F."/>
            <person name="Roger A.J."/>
            <person name="Ruiz-Trillo I."/>
            <person name="Young S.K."/>
            <person name="Zeng Q."/>
            <person name="Gargeya S."/>
            <person name="Alvarado L."/>
            <person name="Berlin A."/>
            <person name="Chapman S.B."/>
            <person name="Chen Z."/>
            <person name="Freedman E."/>
            <person name="Gellesch M."/>
            <person name="Goldberg J."/>
            <person name="Griggs A."/>
            <person name="Gujja S."/>
            <person name="Heilman E."/>
            <person name="Heiman D."/>
            <person name="Howarth C."/>
            <person name="Mehta T."/>
            <person name="Neiman D."/>
            <person name="Pearson M."/>
            <person name="Roberts A."/>
            <person name="Saif S."/>
            <person name="Shea T."/>
            <person name="Shenoy N."/>
            <person name="Sisk P."/>
            <person name="Stolte C."/>
            <person name="Sykes S."/>
            <person name="White J."/>
            <person name="Yandava C."/>
            <person name="Haas B."/>
            <person name="Nusbaum C."/>
            <person name="Birren B."/>
        </authorList>
    </citation>
    <scope>NUCLEOTIDE SEQUENCE</scope>
    <source>
        <strain evidence="16">ATCC 30864</strain>
    </source>
</reference>
<evidence type="ECO:0000256" key="7">
    <source>
        <dbReference type="ARBA" id="ARBA00022840"/>
    </source>
</evidence>
<feature type="region of interest" description="Disordered" evidence="13">
    <location>
        <begin position="259"/>
        <end position="278"/>
    </location>
</feature>
<dbReference type="InterPro" id="IPR008049">
    <property type="entry name" value="MCM6"/>
</dbReference>
<dbReference type="GO" id="GO:0005524">
    <property type="term" value="F:ATP binding"/>
    <property type="evidence" value="ECO:0007669"/>
    <property type="project" value="UniProtKB-UniRule"/>
</dbReference>
<sequence length="807" mass="90451">MDVSTAGGPLLIVQDELGLRVQRQFYLFLNSFDPENTGTPIYLTMCRSIVNEEHNTLHVDFQHINRYSTQLAEAIRQDYYRFDPFLRAALLQTLQNENLSPPDASSDSIWVALHNLGHVFKLRDLKATRIGHLVSILGTVVRTSEVRPELVIGTFRCLECGHVIMNVVQQFKYTEPMVCPVPNCGNRERFHLMADRSRFVDWQKIRVQENSSEIPSGGMPRSLDIILRNEMVEIAKPGDKVLFTGTLVVVPDVSQLSSAGGRVEASSRNNSRSKDGYTTDGVMGLKSLGVRDLTYKLSFLACMVTPGDVKSGQINIREGALSMLQDLTPQEHLTLRQMRENRNFFASAARSLVPTVHGHDDLKRGILLMLVGGVHKTTTEGMKIRGDINVCIVGDPGTAKSQFLKYVVEFLPRAVYTSGKASSAAGLTVSVVKDEETKEFGIEAGALMLADNGICCIDEFDKMDIKDQVAIHEAMEQQTISIAKAGIHATLNARTSILAAANPVAGRYDKSRSLKANVDMTPAIMSRFDLFFVVLDECNEVTDYNIARHIVNMHQLGQVQSLPEYSLEQLQLYIKLARSVRPYLNEESQHLLAKMYRTLRQNDSGGNQSSYRITVRQLESMIRLAEALARLHFSEEIEPRHIVEAERLLRISIIHVENADIRLDTPFDSGNGGDDGDDGTAPDVSSQPAGQQQAQNAKPTTVDYEKYLRVTQMLVTRLRRREEHDENDPGLKQSELINQYLEEIEAELHSEADLIAERNLVSLIIRRLVNEDKILLVVSTYDEANRVVELPEDDRVLEVHPNYVVPS</sequence>
<accession>A0A0D2WHY9</accession>
<dbReference type="FunFam" id="2.20.28.10:FF:000003">
    <property type="entry name" value="DNA helicase"/>
    <property type="match status" value="1"/>
</dbReference>
<dbReference type="GO" id="GO:0005634">
    <property type="term" value="C:nucleus"/>
    <property type="evidence" value="ECO:0007669"/>
    <property type="project" value="UniProtKB-SubCell"/>
</dbReference>
<dbReference type="eggNOG" id="KOG0480">
    <property type="taxonomic scope" value="Eukaryota"/>
</dbReference>
<evidence type="ECO:0000256" key="9">
    <source>
        <dbReference type="ARBA" id="ARBA00023242"/>
    </source>
</evidence>
<dbReference type="InterPro" id="IPR001208">
    <property type="entry name" value="MCM_dom"/>
</dbReference>
<comment type="subunit">
    <text evidence="12">Component of the MCM2-7 complex.</text>
</comment>
<dbReference type="Gene3D" id="2.20.28.10">
    <property type="match status" value="1"/>
</dbReference>
<dbReference type="Gene3D" id="3.30.1640.10">
    <property type="entry name" value="mini-chromosome maintenance (MCM) complex, chain A, domain 1"/>
    <property type="match status" value="1"/>
</dbReference>
<feature type="region of interest" description="Disordered" evidence="13">
    <location>
        <begin position="664"/>
        <end position="701"/>
    </location>
</feature>
<dbReference type="Gene3D" id="1.20.58.870">
    <property type="match status" value="1"/>
</dbReference>
<evidence type="ECO:0000256" key="5">
    <source>
        <dbReference type="ARBA" id="ARBA00022801"/>
    </source>
</evidence>
<evidence type="ECO:0000256" key="3">
    <source>
        <dbReference type="ARBA" id="ARBA00022705"/>
    </source>
</evidence>
<keyword evidence="4 11" id="KW-0547">Nucleotide-binding</keyword>
<gene>
    <name evidence="15" type="ORF">CAOG_000841</name>
</gene>
<dbReference type="PROSITE" id="PS50051">
    <property type="entry name" value="MCM_2"/>
    <property type="match status" value="1"/>
</dbReference>
<dbReference type="PANTHER" id="PTHR11630:SF43">
    <property type="entry name" value="DNA REPLICATION LICENSING FACTOR MCM6"/>
    <property type="match status" value="1"/>
</dbReference>
<dbReference type="PhylomeDB" id="A0A0D2WHY9"/>
<comment type="subcellular location">
    <subcellularLocation>
        <location evidence="1 12">Nucleus</location>
    </subcellularLocation>
</comment>
<evidence type="ECO:0000256" key="13">
    <source>
        <dbReference type="SAM" id="MobiDB-lite"/>
    </source>
</evidence>
<comment type="function">
    <text evidence="12">Acts as component of the MCM2-7 complex (MCM complex) which is the replicative helicase essential for 'once per cell cycle' DNA replication initiation and elongation in eukaryotic cells. The active ATPase sites in the MCM2-7 ring are formed through the interaction surfaces of two neighboring subunits such that a critical structure of a conserved arginine finger motif is provided in trans relative to the ATP-binding site of the Walker A box of the adjacent subunit. The six ATPase active sites, however, are likely to contribute differentially to the complex helicase activity.</text>
</comment>
<keyword evidence="5 12" id="KW-0378">Hydrolase</keyword>
<name>A0A0D2WHY9_CAPO3</name>
<dbReference type="InterPro" id="IPR027417">
    <property type="entry name" value="P-loop_NTPase"/>
</dbReference>
<dbReference type="InParanoid" id="A0A0D2WHY9"/>
<dbReference type="GO" id="GO:0006270">
    <property type="term" value="P:DNA replication initiation"/>
    <property type="evidence" value="ECO:0007669"/>
    <property type="project" value="UniProtKB-UniRule"/>
</dbReference>
<dbReference type="PANTHER" id="PTHR11630">
    <property type="entry name" value="DNA REPLICATION LICENSING FACTOR MCM FAMILY MEMBER"/>
    <property type="match status" value="1"/>
</dbReference>
<dbReference type="InterPro" id="IPR041024">
    <property type="entry name" value="Mcm6_C"/>
</dbReference>
<evidence type="ECO:0000256" key="8">
    <source>
        <dbReference type="ARBA" id="ARBA00023125"/>
    </source>
</evidence>
<dbReference type="InterPro" id="IPR031327">
    <property type="entry name" value="MCM"/>
</dbReference>
<dbReference type="SUPFAM" id="SSF50249">
    <property type="entry name" value="Nucleic acid-binding proteins"/>
    <property type="match status" value="1"/>
</dbReference>
<dbReference type="Gene3D" id="2.40.50.140">
    <property type="entry name" value="Nucleic acid-binding proteins"/>
    <property type="match status" value="1"/>
</dbReference>
<keyword evidence="16" id="KW-1185">Reference proteome</keyword>
<evidence type="ECO:0000256" key="10">
    <source>
        <dbReference type="ARBA" id="ARBA00023306"/>
    </source>
</evidence>
<dbReference type="GO" id="GO:1990518">
    <property type="term" value="F:single-stranded 3'-5' DNA helicase activity"/>
    <property type="evidence" value="ECO:0007669"/>
    <property type="project" value="TreeGrafter"/>
</dbReference>
<keyword evidence="7 11" id="KW-0067">ATP-binding</keyword>
<feature type="compositionally biased region" description="Polar residues" evidence="13">
    <location>
        <begin position="683"/>
        <end position="699"/>
    </location>
</feature>
<dbReference type="FunCoup" id="A0A0D2WHY9">
    <property type="interactions" value="532"/>
</dbReference>
<dbReference type="SMART" id="SM00350">
    <property type="entry name" value="MCM"/>
    <property type="match status" value="1"/>
</dbReference>
<organism evidence="15 16">
    <name type="scientific">Capsaspora owczarzaki (strain ATCC 30864)</name>
    <dbReference type="NCBI Taxonomy" id="595528"/>
    <lineage>
        <taxon>Eukaryota</taxon>
        <taxon>Filasterea</taxon>
        <taxon>Capsaspora</taxon>
    </lineage>
</organism>
<dbReference type="InterPro" id="IPR041562">
    <property type="entry name" value="MCM_lid"/>
</dbReference>
<dbReference type="STRING" id="595528.A0A0D2WHY9"/>
<dbReference type="GO" id="GO:1902969">
    <property type="term" value="P:mitotic DNA replication"/>
    <property type="evidence" value="ECO:0007669"/>
    <property type="project" value="TreeGrafter"/>
</dbReference>